<protein>
    <submittedName>
        <fullName evidence="1">Uncharacterized protein</fullName>
    </submittedName>
</protein>
<gene>
    <name evidence="1" type="ORF">DERF_002114</name>
</gene>
<proteinExistence type="predicted"/>
<dbReference type="AlphaFoldDB" id="A0A922LD77"/>
<dbReference type="Proteomes" id="UP000790347">
    <property type="component" value="Unassembled WGS sequence"/>
</dbReference>
<evidence type="ECO:0000313" key="1">
    <source>
        <dbReference type="EMBL" id="KAH9528145.1"/>
    </source>
</evidence>
<name>A0A922LD77_DERFA</name>
<reference evidence="1" key="1">
    <citation type="submission" date="2013-05" db="EMBL/GenBank/DDBJ databases">
        <authorList>
            <person name="Yim A.K.Y."/>
            <person name="Chan T.F."/>
            <person name="Ji K.M."/>
            <person name="Liu X.Y."/>
            <person name="Zhou J.W."/>
            <person name="Li R.Q."/>
            <person name="Yang K.Y."/>
            <person name="Li J."/>
            <person name="Li M."/>
            <person name="Law P.T.W."/>
            <person name="Wu Y.L."/>
            <person name="Cai Z.L."/>
            <person name="Qin H."/>
            <person name="Bao Y."/>
            <person name="Leung R.K.K."/>
            <person name="Ng P.K.S."/>
            <person name="Zou J."/>
            <person name="Zhong X.J."/>
            <person name="Ran P.X."/>
            <person name="Zhong N.S."/>
            <person name="Liu Z.G."/>
            <person name="Tsui S.K.W."/>
        </authorList>
    </citation>
    <scope>NUCLEOTIDE SEQUENCE</scope>
    <source>
        <strain evidence="1">Derf</strain>
        <tissue evidence="1">Whole organism</tissue>
    </source>
</reference>
<keyword evidence="2" id="KW-1185">Reference proteome</keyword>
<accession>A0A922LD77</accession>
<organism evidence="1 2">
    <name type="scientific">Dermatophagoides farinae</name>
    <name type="common">American house dust mite</name>
    <dbReference type="NCBI Taxonomy" id="6954"/>
    <lineage>
        <taxon>Eukaryota</taxon>
        <taxon>Metazoa</taxon>
        <taxon>Ecdysozoa</taxon>
        <taxon>Arthropoda</taxon>
        <taxon>Chelicerata</taxon>
        <taxon>Arachnida</taxon>
        <taxon>Acari</taxon>
        <taxon>Acariformes</taxon>
        <taxon>Sarcoptiformes</taxon>
        <taxon>Astigmata</taxon>
        <taxon>Psoroptidia</taxon>
        <taxon>Analgoidea</taxon>
        <taxon>Pyroglyphidae</taxon>
        <taxon>Dermatophagoidinae</taxon>
        <taxon>Dermatophagoides</taxon>
    </lineage>
</organism>
<dbReference type="EMBL" id="ASGP02000001">
    <property type="protein sequence ID" value="KAH9528145.1"/>
    <property type="molecule type" value="Genomic_DNA"/>
</dbReference>
<evidence type="ECO:0000313" key="2">
    <source>
        <dbReference type="Proteomes" id="UP000790347"/>
    </source>
</evidence>
<comment type="caution">
    <text evidence="1">The sequence shown here is derived from an EMBL/GenBank/DDBJ whole genome shotgun (WGS) entry which is preliminary data.</text>
</comment>
<reference evidence="1" key="2">
    <citation type="journal article" date="2022" name="Res Sq">
        <title>Comparative Genomics Reveals Insights into the Divergent Evolution of Astigmatic Mites and Household Pest Adaptations.</title>
        <authorList>
            <person name="Xiong Q."/>
            <person name="Wan A.T.-Y."/>
            <person name="Liu X.-Y."/>
            <person name="Fung C.S.-H."/>
            <person name="Xiao X."/>
            <person name="Malainual N."/>
            <person name="Hou J."/>
            <person name="Wang L."/>
            <person name="Wang M."/>
            <person name="Yang K."/>
            <person name="Cui Y."/>
            <person name="Leung E."/>
            <person name="Nong W."/>
            <person name="Shin S.-K."/>
            <person name="Au S."/>
            <person name="Jeong K.Y."/>
            <person name="Chew F.T."/>
            <person name="Hui J."/>
            <person name="Leung T.F."/>
            <person name="Tungtrongchitr A."/>
            <person name="Zhong N."/>
            <person name="Liu Z."/>
            <person name="Tsui S."/>
        </authorList>
    </citation>
    <scope>NUCLEOTIDE SEQUENCE</scope>
    <source>
        <strain evidence="1">Derf</strain>
        <tissue evidence="1">Whole organism</tissue>
    </source>
</reference>
<sequence length="62" mass="7276">MHYYIAATILLCHEAKKKCTRLSIDPGDLLLGFSTTHIIYNKKRDSPEFEMENRCDNCNERK</sequence>